<organism evidence="1 2">
    <name type="scientific">Candidatus Roizmanbacteria bacterium CG07_land_8_20_14_0_80_34_15</name>
    <dbReference type="NCBI Taxonomy" id="1974849"/>
    <lineage>
        <taxon>Bacteria</taxon>
        <taxon>Candidatus Roizmaniibacteriota</taxon>
    </lineage>
</organism>
<protein>
    <submittedName>
        <fullName evidence="1">Uncharacterized protein</fullName>
    </submittedName>
</protein>
<evidence type="ECO:0000313" key="2">
    <source>
        <dbReference type="Proteomes" id="UP000230184"/>
    </source>
</evidence>
<dbReference type="EMBL" id="PEWY01000088">
    <property type="protein sequence ID" value="PIU37004.1"/>
    <property type="molecule type" value="Genomic_DNA"/>
</dbReference>
<accession>A0A2M6YU04</accession>
<dbReference type="AlphaFoldDB" id="A0A2M6YU04"/>
<dbReference type="Proteomes" id="UP000230184">
    <property type="component" value="Unassembled WGS sequence"/>
</dbReference>
<gene>
    <name evidence="1" type="ORF">COT02_03070</name>
</gene>
<name>A0A2M6YU04_9BACT</name>
<sequence>MRFNGSNNFRESNVMVKNIGKDKVIANFFGRNILKEKKKKVLISIFIINIRARFEGGKKKANRAIKNKIKSKKTNFCPNFPVASIIIFNYNRNLW</sequence>
<reference evidence="2" key="1">
    <citation type="submission" date="2017-09" db="EMBL/GenBank/DDBJ databases">
        <title>Depth-based differentiation of microbial function through sediment-hosted aquifers and enrichment of novel symbionts in the deep terrestrial subsurface.</title>
        <authorList>
            <person name="Probst A.J."/>
            <person name="Ladd B."/>
            <person name="Jarett J.K."/>
            <person name="Geller-Mcgrath D.E."/>
            <person name="Sieber C.M.K."/>
            <person name="Emerson J.B."/>
            <person name="Anantharaman K."/>
            <person name="Thomas B.C."/>
            <person name="Malmstrom R."/>
            <person name="Stieglmeier M."/>
            <person name="Klingl A."/>
            <person name="Woyke T."/>
            <person name="Ryan C.M."/>
            <person name="Banfield J.F."/>
        </authorList>
    </citation>
    <scope>NUCLEOTIDE SEQUENCE [LARGE SCALE GENOMIC DNA]</scope>
</reference>
<evidence type="ECO:0000313" key="1">
    <source>
        <dbReference type="EMBL" id="PIU37004.1"/>
    </source>
</evidence>
<proteinExistence type="predicted"/>
<comment type="caution">
    <text evidence="1">The sequence shown here is derived from an EMBL/GenBank/DDBJ whole genome shotgun (WGS) entry which is preliminary data.</text>
</comment>